<name>A0A7I8KCU4_SPIIN</name>
<evidence type="ECO:0000256" key="4">
    <source>
        <dbReference type="RuleBase" id="RU369065"/>
    </source>
</evidence>
<dbReference type="AlphaFoldDB" id="A0A7I8KCU4"/>
<dbReference type="InterPro" id="IPR010399">
    <property type="entry name" value="Tify_dom"/>
</dbReference>
<feature type="domain" description="Tify" evidence="6">
    <location>
        <begin position="98"/>
        <end position="133"/>
    </location>
</feature>
<dbReference type="GO" id="GO:2000022">
    <property type="term" value="P:regulation of jasmonic acid mediated signaling pathway"/>
    <property type="evidence" value="ECO:0007669"/>
    <property type="project" value="UniProtKB-UniRule"/>
</dbReference>
<evidence type="ECO:0000256" key="3">
    <source>
        <dbReference type="ARBA" id="ARBA00022843"/>
    </source>
</evidence>
<evidence type="ECO:0000313" key="7">
    <source>
        <dbReference type="EMBL" id="CAA7395609.1"/>
    </source>
</evidence>
<sequence length="250" mass="27405">MEASRRRPGERATSNFSTTCRKLSQYLKEKGGFGEVGLSMSNAGRRDEGAKDETRRTMNLLPGVTVSSGGGSEDRPPTANKGAVSDCLKVPPSPVADRENRGDQMTIFYGGKVVVFDNFPADKARELMALAVRRQALHPPPAVPRWLPPPPHHHLTTAAVANMTSTSSIDQEPPRKSPLPASSDLPIARRVSLHRFLEKRKDRIISKGPYQFNSPSSFPSPARGEAAAAAEAEEEEEEAQRWLALEDLRR</sequence>
<keyword evidence="4" id="KW-0539">Nucleus</keyword>
<dbReference type="InterPro" id="IPR018467">
    <property type="entry name" value="CCT_CS"/>
</dbReference>
<dbReference type="Pfam" id="PF09425">
    <property type="entry name" value="Jas_motif"/>
    <property type="match status" value="1"/>
</dbReference>
<dbReference type="GO" id="GO:0009611">
    <property type="term" value="P:response to wounding"/>
    <property type="evidence" value="ECO:0007669"/>
    <property type="project" value="UniProtKB-UniRule"/>
</dbReference>
<dbReference type="PANTHER" id="PTHR33077">
    <property type="entry name" value="PROTEIN TIFY 4A-RELATED-RELATED"/>
    <property type="match status" value="1"/>
</dbReference>
<evidence type="ECO:0000256" key="1">
    <source>
        <dbReference type="ARBA" id="ARBA00008614"/>
    </source>
</evidence>
<dbReference type="GO" id="GO:0005634">
    <property type="term" value="C:nucleus"/>
    <property type="evidence" value="ECO:0007669"/>
    <property type="project" value="UniProtKB-SubCell"/>
</dbReference>
<protein>
    <recommendedName>
        <fullName evidence="4">Protein TIFY</fullName>
    </recommendedName>
    <alternativeName>
        <fullName evidence="4">Jasmonate ZIM domain-containing protein</fullName>
    </alternativeName>
</protein>
<feature type="region of interest" description="Disordered" evidence="5">
    <location>
        <begin position="207"/>
        <end position="250"/>
    </location>
</feature>
<gene>
    <name evidence="7" type="ORF">SI8410_05006272</name>
</gene>
<evidence type="ECO:0000313" key="8">
    <source>
        <dbReference type="Proteomes" id="UP000663760"/>
    </source>
</evidence>
<dbReference type="EMBL" id="LR746268">
    <property type="protein sequence ID" value="CAA7395609.1"/>
    <property type="molecule type" value="Genomic_DNA"/>
</dbReference>
<evidence type="ECO:0000259" key="6">
    <source>
        <dbReference type="PROSITE" id="PS51320"/>
    </source>
</evidence>
<dbReference type="SMART" id="SM00979">
    <property type="entry name" value="TIFY"/>
    <property type="match status" value="1"/>
</dbReference>
<keyword evidence="2 4" id="KW-1184">Jasmonic acid signaling pathway</keyword>
<dbReference type="PANTHER" id="PTHR33077:SF140">
    <property type="entry name" value="PROTEIN TIFY 10B"/>
    <property type="match status" value="1"/>
</dbReference>
<feature type="compositionally biased region" description="Basic and acidic residues" evidence="5">
    <location>
        <begin position="44"/>
        <end position="56"/>
    </location>
</feature>
<dbReference type="PROSITE" id="PS51320">
    <property type="entry name" value="TIFY"/>
    <property type="match status" value="1"/>
</dbReference>
<comment type="similarity">
    <text evidence="1 4">Belongs to the TIFY/JAZ family.</text>
</comment>
<reference evidence="7" key="1">
    <citation type="submission" date="2020-02" db="EMBL/GenBank/DDBJ databases">
        <authorList>
            <person name="Scholz U."/>
            <person name="Mascher M."/>
            <person name="Fiebig A."/>
        </authorList>
    </citation>
    <scope>NUCLEOTIDE SEQUENCE</scope>
</reference>
<dbReference type="OrthoDB" id="1937734at2759"/>
<organism evidence="7 8">
    <name type="scientific">Spirodela intermedia</name>
    <name type="common">Intermediate duckweed</name>
    <dbReference type="NCBI Taxonomy" id="51605"/>
    <lineage>
        <taxon>Eukaryota</taxon>
        <taxon>Viridiplantae</taxon>
        <taxon>Streptophyta</taxon>
        <taxon>Embryophyta</taxon>
        <taxon>Tracheophyta</taxon>
        <taxon>Spermatophyta</taxon>
        <taxon>Magnoliopsida</taxon>
        <taxon>Liliopsida</taxon>
        <taxon>Araceae</taxon>
        <taxon>Lemnoideae</taxon>
        <taxon>Spirodela</taxon>
    </lineage>
</organism>
<comment type="domain">
    <text evidence="4">The jas domain is required for interaction with COI1.</text>
</comment>
<proteinExistence type="inferred from homology"/>
<feature type="region of interest" description="Disordered" evidence="5">
    <location>
        <begin position="164"/>
        <end position="184"/>
    </location>
</feature>
<evidence type="ECO:0000256" key="5">
    <source>
        <dbReference type="SAM" id="MobiDB-lite"/>
    </source>
</evidence>
<evidence type="ECO:0000256" key="2">
    <source>
        <dbReference type="ARBA" id="ARBA00022819"/>
    </source>
</evidence>
<keyword evidence="8" id="KW-1185">Reference proteome</keyword>
<dbReference type="GO" id="GO:0031347">
    <property type="term" value="P:regulation of defense response"/>
    <property type="evidence" value="ECO:0007669"/>
    <property type="project" value="UniProtKB-UniRule"/>
</dbReference>
<comment type="subcellular location">
    <subcellularLocation>
        <location evidence="4">Nucleus</location>
    </subcellularLocation>
</comment>
<feature type="region of interest" description="Disordered" evidence="5">
    <location>
        <begin position="34"/>
        <end position="99"/>
    </location>
</feature>
<dbReference type="Pfam" id="PF06200">
    <property type="entry name" value="tify"/>
    <property type="match status" value="1"/>
</dbReference>
<comment type="function">
    <text evidence="4">Repressor of jasmonate responses.</text>
</comment>
<dbReference type="InterPro" id="IPR040390">
    <property type="entry name" value="TIFY/JAZ"/>
</dbReference>
<keyword evidence="3" id="KW-0832">Ubl conjugation</keyword>
<dbReference type="Proteomes" id="UP000663760">
    <property type="component" value="Chromosome 5"/>
</dbReference>
<accession>A0A7I8KCU4</accession>